<dbReference type="GO" id="GO:0032784">
    <property type="term" value="P:regulation of DNA-templated transcription elongation"/>
    <property type="evidence" value="ECO:0007669"/>
    <property type="project" value="InterPro"/>
</dbReference>
<dbReference type="Gene3D" id="3.10.50.30">
    <property type="entry name" value="Transcription elongation factor, GreA/GreB, C-terminal domain"/>
    <property type="match status" value="1"/>
</dbReference>
<dbReference type="InterPro" id="IPR018151">
    <property type="entry name" value="TF_GreA/GreB_CS"/>
</dbReference>
<dbReference type="GO" id="GO:0003677">
    <property type="term" value="F:DNA binding"/>
    <property type="evidence" value="ECO:0007669"/>
    <property type="project" value="InterPro"/>
</dbReference>
<dbReference type="PANTHER" id="PTHR30437:SF4">
    <property type="entry name" value="TRANSCRIPTION ELONGATION FACTOR GREA"/>
    <property type="match status" value="1"/>
</dbReference>
<keyword evidence="2" id="KW-0251">Elongation factor</keyword>
<dbReference type="InterPro" id="IPR023459">
    <property type="entry name" value="Tscrpt_elong_fac_GreA/B_fam"/>
</dbReference>
<organism evidence="2 3">
    <name type="scientific">Mediterraneibacter gnavus CAG:126</name>
    <dbReference type="NCBI Taxonomy" id="1263106"/>
    <lineage>
        <taxon>Bacteria</taxon>
        <taxon>Bacillati</taxon>
        <taxon>Bacillota</taxon>
        <taxon>Clostridia</taxon>
        <taxon>Lachnospirales</taxon>
        <taxon>Lachnospiraceae</taxon>
        <taxon>Mediterraneibacter</taxon>
    </lineage>
</organism>
<evidence type="ECO:0000313" key="3">
    <source>
        <dbReference type="Proteomes" id="UP000018114"/>
    </source>
</evidence>
<dbReference type="AlphaFoldDB" id="R5TPR0"/>
<dbReference type="GO" id="GO:0006354">
    <property type="term" value="P:DNA-templated transcription elongation"/>
    <property type="evidence" value="ECO:0007669"/>
    <property type="project" value="TreeGrafter"/>
</dbReference>
<gene>
    <name evidence="2" type="ORF">BN481_00458</name>
</gene>
<comment type="caution">
    <text evidence="2">The sequence shown here is derived from an EMBL/GenBank/DDBJ whole genome shotgun (WGS) entry which is preliminary data.</text>
</comment>
<evidence type="ECO:0000313" key="2">
    <source>
        <dbReference type="EMBL" id="CCZ67630.1"/>
    </source>
</evidence>
<accession>R5TPR0</accession>
<proteinExistence type="predicted"/>
<dbReference type="Proteomes" id="UP000018114">
    <property type="component" value="Unassembled WGS sequence"/>
</dbReference>
<dbReference type="EMBL" id="CBAL010000085">
    <property type="protein sequence ID" value="CCZ67630.1"/>
    <property type="molecule type" value="Genomic_DNA"/>
</dbReference>
<dbReference type="PANTHER" id="PTHR30437">
    <property type="entry name" value="TRANSCRIPTION ELONGATION FACTOR GREA"/>
    <property type="match status" value="1"/>
</dbReference>
<feature type="domain" description="Transcription elongation factor GreA/GreB C-terminal" evidence="1">
    <location>
        <begin position="14"/>
        <end position="88"/>
    </location>
</feature>
<reference evidence="2" key="1">
    <citation type="submission" date="2012-11" db="EMBL/GenBank/DDBJ databases">
        <title>Dependencies among metagenomic species, viruses, plasmids and units of genetic variation.</title>
        <authorList>
            <person name="Nielsen H.B."/>
            <person name="Almeida M."/>
            <person name="Juncker A.S."/>
            <person name="Rasmussen S."/>
            <person name="Li J."/>
            <person name="Sunagawa S."/>
            <person name="Plichta D."/>
            <person name="Gautier L."/>
            <person name="Le Chatelier E."/>
            <person name="Peletier E."/>
            <person name="Bonde I."/>
            <person name="Nielsen T."/>
            <person name="Manichanh C."/>
            <person name="Arumugam M."/>
            <person name="Batto J."/>
            <person name="Santos M.B.Q.D."/>
            <person name="Blom N."/>
            <person name="Borruel N."/>
            <person name="Burgdorf K.S."/>
            <person name="Boumezbeur F."/>
            <person name="Casellas F."/>
            <person name="Dore J."/>
            <person name="Guarner F."/>
            <person name="Hansen T."/>
            <person name="Hildebrand F."/>
            <person name="Kaas R.S."/>
            <person name="Kennedy S."/>
            <person name="Kristiansen K."/>
            <person name="Kultima J.R."/>
            <person name="Leonard P."/>
            <person name="Levenez F."/>
            <person name="Lund O."/>
            <person name="Moumen B."/>
            <person name="Le Paslier D."/>
            <person name="Pons N."/>
            <person name="Pedersen O."/>
            <person name="Prifti E."/>
            <person name="Qin J."/>
            <person name="Raes J."/>
            <person name="Tap J."/>
            <person name="Tims S."/>
            <person name="Ussery D.W."/>
            <person name="Yamada T."/>
            <person name="MetaHit consortium"/>
            <person name="Renault P."/>
            <person name="Sicheritz-Ponten T."/>
            <person name="Bork P."/>
            <person name="Wang J."/>
            <person name="Brunak S."/>
            <person name="Ehrlich S.D."/>
        </authorList>
    </citation>
    <scope>NUCLEOTIDE SEQUENCE [LARGE SCALE GENOMIC DNA]</scope>
</reference>
<dbReference type="SUPFAM" id="SSF54534">
    <property type="entry name" value="FKBP-like"/>
    <property type="match status" value="1"/>
</dbReference>
<keyword evidence="2" id="KW-0648">Protein biosynthesis</keyword>
<dbReference type="Pfam" id="PF01272">
    <property type="entry name" value="GreA_GreB"/>
    <property type="match status" value="1"/>
</dbReference>
<name>R5TPR0_MEDGN</name>
<dbReference type="InterPro" id="IPR001437">
    <property type="entry name" value="Tscrpt_elong_fac_GreA/B_C"/>
</dbReference>
<dbReference type="PROSITE" id="PS00830">
    <property type="entry name" value="GREAB_2"/>
    <property type="match status" value="1"/>
</dbReference>
<dbReference type="GO" id="GO:0070063">
    <property type="term" value="F:RNA polymerase binding"/>
    <property type="evidence" value="ECO:0007669"/>
    <property type="project" value="InterPro"/>
</dbReference>
<dbReference type="GO" id="GO:0003746">
    <property type="term" value="F:translation elongation factor activity"/>
    <property type="evidence" value="ECO:0007669"/>
    <property type="project" value="UniProtKB-KW"/>
</dbReference>
<dbReference type="InterPro" id="IPR036953">
    <property type="entry name" value="GreA/GreB_C_sf"/>
</dbReference>
<evidence type="ECO:0000259" key="1">
    <source>
        <dbReference type="Pfam" id="PF01272"/>
    </source>
</evidence>
<protein>
    <submittedName>
        <fullName evidence="2">Transcription elongation factor</fullName>
    </submittedName>
</protein>
<sequence length="101" mass="11196">MLKTAVIVEDHSGADEVGLNNTVQVYCEDDDELETYRIVTSVRGSSLNGLISIESPIGKALLGHKVGDRVFVKVNDEFGYHVVIKKIENTQDEDADKIRSF</sequence>